<keyword evidence="5 13" id="KW-1133">Transmembrane helix</keyword>
<keyword evidence="3 11" id="KW-0894">Sodium channel</keyword>
<evidence type="ECO:0000313" key="14">
    <source>
        <dbReference type="EnsemblMetazoa" id="Aqu2.1.34363_001"/>
    </source>
</evidence>
<proteinExistence type="inferred from homology"/>
<sequence>MNGKDKAKEPLKPADSERDEKGKGTCHLSDPYLSDFIDDNTIAGINKIFRGKSNLRRLIWAIIFIGSLIVCTVMLSFSIKRFIDKPTASTITIVSNTEQGIAFPAVTFCNLNLERNSSNFLLRSTYQLMNYLYNADENFHLSGLNDSYVLQLCDNVVRSSSEDILNATIWNIQNPSKTIDELIHYCGFIEGANSEVKPCKDAFKPILTSAGICFTFNGSDNRIHSTGIRYGLKLILNIQQKERPSFNGKSGVKLVIHNGRDIARPNLYGISVPPGHAIDVGVRKKAVEDDTNEAQCIHGMNLPFYPSDKFDYSQLACRENALAENIAHSSKCSCAIDRPSTGPYASTPNCTFSKACCLLKEHYEFNAEEADCPSPCHFEYYEYTSSYSTFPNGLYLDTLVNKTNMSVNEIRENFLSVNVFVDDLHTTTTITQYTYGVEALLGEVGGQLGLFIGVSIISFFEVLILCIDELKRLCCRGSVKRTMKKLEKMIRLPEIDSGETDKSNEIELNSVEIISCDEERSIKDLSPCDEDNKAVLLPIEDKSNEVGLQSVKTTEV</sequence>
<organism evidence="14">
    <name type="scientific">Amphimedon queenslandica</name>
    <name type="common">Sponge</name>
    <dbReference type="NCBI Taxonomy" id="400682"/>
    <lineage>
        <taxon>Eukaryota</taxon>
        <taxon>Metazoa</taxon>
        <taxon>Porifera</taxon>
        <taxon>Demospongiae</taxon>
        <taxon>Heteroscleromorpha</taxon>
        <taxon>Haplosclerida</taxon>
        <taxon>Niphatidae</taxon>
        <taxon>Amphimedon</taxon>
    </lineage>
</organism>
<dbReference type="Pfam" id="PF00858">
    <property type="entry name" value="ASC"/>
    <property type="match status" value="1"/>
</dbReference>
<dbReference type="KEGG" id="aqu:105312421"/>
<dbReference type="GO" id="GO:0015280">
    <property type="term" value="F:ligand-gated sodium channel activity"/>
    <property type="evidence" value="ECO:0007669"/>
    <property type="project" value="TreeGrafter"/>
</dbReference>
<comment type="similarity">
    <text evidence="11">Belongs to the amiloride-sensitive sodium channel (TC 1.A.6) family.</text>
</comment>
<keyword evidence="15" id="KW-1185">Reference proteome</keyword>
<evidence type="ECO:0000313" key="15">
    <source>
        <dbReference type="Proteomes" id="UP000007879"/>
    </source>
</evidence>
<comment type="subcellular location">
    <subcellularLocation>
        <location evidence="1">Membrane</location>
        <topology evidence="1">Multi-pass membrane protein</topology>
    </subcellularLocation>
</comment>
<reference evidence="15" key="1">
    <citation type="journal article" date="2010" name="Nature">
        <title>The Amphimedon queenslandica genome and the evolution of animal complexity.</title>
        <authorList>
            <person name="Srivastava M."/>
            <person name="Simakov O."/>
            <person name="Chapman J."/>
            <person name="Fahey B."/>
            <person name="Gauthier M.E."/>
            <person name="Mitros T."/>
            <person name="Richards G.S."/>
            <person name="Conaco C."/>
            <person name="Dacre M."/>
            <person name="Hellsten U."/>
            <person name="Larroux C."/>
            <person name="Putnam N.H."/>
            <person name="Stanke M."/>
            <person name="Adamska M."/>
            <person name="Darling A."/>
            <person name="Degnan S.M."/>
            <person name="Oakley T.H."/>
            <person name="Plachetzki D.C."/>
            <person name="Zhai Y."/>
            <person name="Adamski M."/>
            <person name="Calcino A."/>
            <person name="Cummins S.F."/>
            <person name="Goodstein D.M."/>
            <person name="Harris C."/>
            <person name="Jackson D.J."/>
            <person name="Leys S.P."/>
            <person name="Shu S."/>
            <person name="Woodcroft B.J."/>
            <person name="Vervoort M."/>
            <person name="Kosik K.S."/>
            <person name="Manning G."/>
            <person name="Degnan B.M."/>
            <person name="Rokhsar D.S."/>
        </authorList>
    </citation>
    <scope>NUCLEOTIDE SEQUENCE [LARGE SCALE GENOMIC DNA]</scope>
</reference>
<evidence type="ECO:0000256" key="8">
    <source>
        <dbReference type="ARBA" id="ARBA00023136"/>
    </source>
</evidence>
<keyword evidence="8 13" id="KW-0472">Membrane</keyword>
<feature type="region of interest" description="Disordered" evidence="12">
    <location>
        <begin position="1"/>
        <end position="26"/>
    </location>
</feature>
<gene>
    <name evidence="14" type="primary">105312421</name>
</gene>
<keyword evidence="7 11" id="KW-0406">Ion transport</keyword>
<dbReference type="Gene3D" id="1.10.287.770">
    <property type="entry name" value="YojJ-like"/>
    <property type="match status" value="1"/>
</dbReference>
<keyword evidence="2 11" id="KW-0813">Transport</keyword>
<evidence type="ECO:0000256" key="9">
    <source>
        <dbReference type="ARBA" id="ARBA00023201"/>
    </source>
</evidence>
<keyword evidence="9 11" id="KW-0739">Sodium transport</keyword>
<evidence type="ECO:0000256" key="4">
    <source>
        <dbReference type="ARBA" id="ARBA00022692"/>
    </source>
</evidence>
<dbReference type="Proteomes" id="UP000007879">
    <property type="component" value="Unassembled WGS sequence"/>
</dbReference>
<dbReference type="GO" id="GO:0005886">
    <property type="term" value="C:plasma membrane"/>
    <property type="evidence" value="ECO:0007669"/>
    <property type="project" value="TreeGrafter"/>
</dbReference>
<evidence type="ECO:0000256" key="2">
    <source>
        <dbReference type="ARBA" id="ARBA00022448"/>
    </source>
</evidence>
<keyword evidence="6" id="KW-0915">Sodium</keyword>
<feature type="transmembrane region" description="Helical" evidence="13">
    <location>
        <begin position="58"/>
        <end position="79"/>
    </location>
</feature>
<evidence type="ECO:0000256" key="3">
    <source>
        <dbReference type="ARBA" id="ARBA00022461"/>
    </source>
</evidence>
<dbReference type="InterPro" id="IPR001873">
    <property type="entry name" value="ENaC"/>
</dbReference>
<evidence type="ECO:0000256" key="10">
    <source>
        <dbReference type="ARBA" id="ARBA00023303"/>
    </source>
</evidence>
<feature type="compositionally biased region" description="Basic and acidic residues" evidence="12">
    <location>
        <begin position="1"/>
        <end position="23"/>
    </location>
</feature>
<protein>
    <submittedName>
        <fullName evidence="14">Uncharacterized protein</fullName>
    </submittedName>
</protein>
<evidence type="ECO:0000256" key="12">
    <source>
        <dbReference type="SAM" id="MobiDB-lite"/>
    </source>
</evidence>
<dbReference type="AlphaFoldDB" id="A0A1X7V2X5"/>
<keyword evidence="10 11" id="KW-0407">Ion channel</keyword>
<dbReference type="PRINTS" id="PR01078">
    <property type="entry name" value="AMINACHANNEL"/>
</dbReference>
<dbReference type="Gene3D" id="2.60.470.10">
    <property type="entry name" value="Acid-sensing ion channels like domains"/>
    <property type="match status" value="1"/>
</dbReference>
<evidence type="ECO:0000256" key="1">
    <source>
        <dbReference type="ARBA" id="ARBA00004141"/>
    </source>
</evidence>
<dbReference type="OrthoDB" id="6021021at2759"/>
<keyword evidence="4 11" id="KW-0812">Transmembrane</keyword>
<accession>A0A1X7V2X5</accession>
<dbReference type="InParanoid" id="A0A1X7V2X5"/>
<evidence type="ECO:0000256" key="6">
    <source>
        <dbReference type="ARBA" id="ARBA00023053"/>
    </source>
</evidence>
<evidence type="ECO:0000256" key="13">
    <source>
        <dbReference type="SAM" id="Phobius"/>
    </source>
</evidence>
<dbReference type="PANTHER" id="PTHR11690">
    <property type="entry name" value="AMILORIDE-SENSITIVE SODIUM CHANNEL-RELATED"/>
    <property type="match status" value="1"/>
</dbReference>
<dbReference type="FunCoup" id="A0A1X7V2X5">
    <property type="interactions" value="79"/>
</dbReference>
<reference evidence="14" key="2">
    <citation type="submission" date="2017-05" db="UniProtKB">
        <authorList>
            <consortium name="EnsemblMetazoa"/>
        </authorList>
    </citation>
    <scope>IDENTIFICATION</scope>
</reference>
<evidence type="ECO:0000256" key="7">
    <source>
        <dbReference type="ARBA" id="ARBA00023065"/>
    </source>
</evidence>
<evidence type="ECO:0000256" key="11">
    <source>
        <dbReference type="RuleBase" id="RU000679"/>
    </source>
</evidence>
<name>A0A1X7V2X5_AMPQE</name>
<dbReference type="EnsemblMetazoa" id="XM_011405051.2">
    <property type="protein sequence ID" value="XP_011403353.1"/>
    <property type="gene ID" value="LOC105312421"/>
</dbReference>
<dbReference type="EnsemblMetazoa" id="Aqu2.1.34363_001">
    <property type="protein sequence ID" value="Aqu2.1.34363_001"/>
    <property type="gene ID" value="Aqu2.1.34363"/>
</dbReference>
<evidence type="ECO:0000256" key="5">
    <source>
        <dbReference type="ARBA" id="ARBA00022989"/>
    </source>
</evidence>
<dbReference type="eggNOG" id="KOG4294">
    <property type="taxonomic scope" value="Eukaryota"/>
</dbReference>